<reference evidence="1" key="1">
    <citation type="journal article" date="2020" name="Stud. Mycol.">
        <title>101 Dothideomycetes genomes: a test case for predicting lifestyles and emergence of pathogens.</title>
        <authorList>
            <person name="Haridas S."/>
            <person name="Albert R."/>
            <person name="Binder M."/>
            <person name="Bloem J."/>
            <person name="Labutti K."/>
            <person name="Salamov A."/>
            <person name="Andreopoulos B."/>
            <person name="Baker S."/>
            <person name="Barry K."/>
            <person name="Bills G."/>
            <person name="Bluhm B."/>
            <person name="Cannon C."/>
            <person name="Castanera R."/>
            <person name="Culley D."/>
            <person name="Daum C."/>
            <person name="Ezra D."/>
            <person name="Gonzalez J."/>
            <person name="Henrissat B."/>
            <person name="Kuo A."/>
            <person name="Liang C."/>
            <person name="Lipzen A."/>
            <person name="Lutzoni F."/>
            <person name="Magnuson J."/>
            <person name="Mondo S."/>
            <person name="Nolan M."/>
            <person name="Ohm R."/>
            <person name="Pangilinan J."/>
            <person name="Park H.-J."/>
            <person name="Ramirez L."/>
            <person name="Alfaro M."/>
            <person name="Sun H."/>
            <person name="Tritt A."/>
            <person name="Yoshinaga Y."/>
            <person name="Zwiers L.-H."/>
            <person name="Turgeon B."/>
            <person name="Goodwin S."/>
            <person name="Spatafora J."/>
            <person name="Crous P."/>
            <person name="Grigoriev I."/>
        </authorList>
    </citation>
    <scope>NUCLEOTIDE SEQUENCE</scope>
    <source>
        <strain evidence="1">HMLAC05119</strain>
    </source>
</reference>
<name>A0A6A5QPX3_AMPQU</name>
<sequence length="73" mass="8384">MERVDDAHRHRLVSAAMAMNMQLFNMVILMKLEWKCKCCGICVFRVPSGSVVLRTYKVGARMCRNVSPFRGFS</sequence>
<keyword evidence="2" id="KW-1185">Reference proteome</keyword>
<dbReference type="AlphaFoldDB" id="A0A6A5QPX3"/>
<dbReference type="EMBL" id="ML979135">
    <property type="protein sequence ID" value="KAF1916918.1"/>
    <property type="molecule type" value="Genomic_DNA"/>
</dbReference>
<evidence type="ECO:0000313" key="1">
    <source>
        <dbReference type="EMBL" id="KAF1916918.1"/>
    </source>
</evidence>
<accession>A0A6A5QPX3</accession>
<proteinExistence type="predicted"/>
<organism evidence="1 2">
    <name type="scientific">Ampelomyces quisqualis</name>
    <name type="common">Powdery mildew agent</name>
    <dbReference type="NCBI Taxonomy" id="50730"/>
    <lineage>
        <taxon>Eukaryota</taxon>
        <taxon>Fungi</taxon>
        <taxon>Dikarya</taxon>
        <taxon>Ascomycota</taxon>
        <taxon>Pezizomycotina</taxon>
        <taxon>Dothideomycetes</taxon>
        <taxon>Pleosporomycetidae</taxon>
        <taxon>Pleosporales</taxon>
        <taxon>Pleosporineae</taxon>
        <taxon>Phaeosphaeriaceae</taxon>
        <taxon>Ampelomyces</taxon>
    </lineage>
</organism>
<gene>
    <name evidence="1" type="ORF">BDU57DRAFT_517327</name>
</gene>
<evidence type="ECO:0000313" key="2">
    <source>
        <dbReference type="Proteomes" id="UP000800096"/>
    </source>
</evidence>
<protein>
    <submittedName>
        <fullName evidence="1">Uncharacterized protein</fullName>
    </submittedName>
</protein>
<dbReference type="Proteomes" id="UP000800096">
    <property type="component" value="Unassembled WGS sequence"/>
</dbReference>